<dbReference type="AlphaFoldDB" id="A0A9D1L2N7"/>
<evidence type="ECO:0000313" key="2">
    <source>
        <dbReference type="EMBL" id="HIU21771.1"/>
    </source>
</evidence>
<reference evidence="2" key="2">
    <citation type="journal article" date="2021" name="PeerJ">
        <title>Extensive microbial diversity within the chicken gut microbiome revealed by metagenomics and culture.</title>
        <authorList>
            <person name="Gilroy R."/>
            <person name="Ravi A."/>
            <person name="Getino M."/>
            <person name="Pursley I."/>
            <person name="Horton D.L."/>
            <person name="Alikhan N.F."/>
            <person name="Baker D."/>
            <person name="Gharbi K."/>
            <person name="Hall N."/>
            <person name="Watson M."/>
            <person name="Adriaenssens E.M."/>
            <person name="Foster-Nyarko E."/>
            <person name="Jarju S."/>
            <person name="Secka A."/>
            <person name="Antonio M."/>
            <person name="Oren A."/>
            <person name="Chaudhuri R.R."/>
            <person name="La Ragione R."/>
            <person name="Hildebrand F."/>
            <person name="Pallen M.J."/>
        </authorList>
    </citation>
    <scope>NUCLEOTIDE SEQUENCE</scope>
    <source>
        <strain evidence="2">1063</strain>
    </source>
</reference>
<evidence type="ECO:0000256" key="1">
    <source>
        <dbReference type="SAM" id="MobiDB-lite"/>
    </source>
</evidence>
<dbReference type="Proteomes" id="UP000824088">
    <property type="component" value="Unassembled WGS sequence"/>
</dbReference>
<proteinExistence type="predicted"/>
<evidence type="ECO:0000313" key="3">
    <source>
        <dbReference type="Proteomes" id="UP000824088"/>
    </source>
</evidence>
<name>A0A9D1L2N7_9FIRM</name>
<feature type="region of interest" description="Disordered" evidence="1">
    <location>
        <begin position="1"/>
        <end position="22"/>
    </location>
</feature>
<sequence>MAKKDNNITAMAPENSVGVTDRTEEPVLYESEAYGNPQPDEGTKTTVMKPVGIGGPVPIVAPKHNTIQLQPIV</sequence>
<comment type="caution">
    <text evidence="2">The sequence shown here is derived from an EMBL/GenBank/DDBJ whole genome shotgun (WGS) entry which is preliminary data.</text>
</comment>
<organism evidence="2 3">
    <name type="scientific">Candidatus Limadaptatus stercorigallinarum</name>
    <dbReference type="NCBI Taxonomy" id="2840845"/>
    <lineage>
        <taxon>Bacteria</taxon>
        <taxon>Bacillati</taxon>
        <taxon>Bacillota</taxon>
        <taxon>Clostridia</taxon>
        <taxon>Eubacteriales</taxon>
        <taxon>Candidatus Limadaptatus</taxon>
    </lineage>
</organism>
<gene>
    <name evidence="2" type="ORF">IAD51_06040</name>
</gene>
<feature type="non-terminal residue" evidence="2">
    <location>
        <position position="73"/>
    </location>
</feature>
<protein>
    <submittedName>
        <fullName evidence="2">Uncharacterized protein</fullName>
    </submittedName>
</protein>
<dbReference type="EMBL" id="DVMN01000109">
    <property type="protein sequence ID" value="HIU21771.1"/>
    <property type="molecule type" value="Genomic_DNA"/>
</dbReference>
<accession>A0A9D1L2N7</accession>
<reference evidence="2" key="1">
    <citation type="submission" date="2020-10" db="EMBL/GenBank/DDBJ databases">
        <authorList>
            <person name="Gilroy R."/>
        </authorList>
    </citation>
    <scope>NUCLEOTIDE SEQUENCE</scope>
    <source>
        <strain evidence="2">1063</strain>
    </source>
</reference>